<gene>
    <name evidence="1" type="ORF">M124_4842</name>
</gene>
<dbReference type="CDD" id="cd02518">
    <property type="entry name" value="GT2_SpsF"/>
    <property type="match status" value="1"/>
</dbReference>
<organism evidence="1 2">
    <name type="scientific">Bacteroides fragilis str. 3988T(B)14</name>
    <dbReference type="NCBI Taxonomy" id="1339315"/>
    <lineage>
        <taxon>Bacteria</taxon>
        <taxon>Pseudomonadati</taxon>
        <taxon>Bacteroidota</taxon>
        <taxon>Bacteroidia</taxon>
        <taxon>Bacteroidales</taxon>
        <taxon>Bacteroidaceae</taxon>
        <taxon>Bacteroides</taxon>
    </lineage>
</organism>
<dbReference type="PANTHER" id="PTHR42866">
    <property type="entry name" value="3-DEOXY-MANNO-OCTULOSONATE CYTIDYLYLTRANSFERASE"/>
    <property type="match status" value="1"/>
</dbReference>
<dbReference type="AlphaFoldDB" id="A0A015TZC0"/>
<accession>A0A015TZC0</accession>
<dbReference type="PATRIC" id="fig|1339315.3.peg.719"/>
<dbReference type="GO" id="GO:0005829">
    <property type="term" value="C:cytosol"/>
    <property type="evidence" value="ECO:0007669"/>
    <property type="project" value="TreeGrafter"/>
</dbReference>
<evidence type="ECO:0000313" key="1">
    <source>
        <dbReference type="EMBL" id="EXY76281.1"/>
    </source>
</evidence>
<evidence type="ECO:0000313" key="2">
    <source>
        <dbReference type="Proteomes" id="UP000020529"/>
    </source>
</evidence>
<comment type="caution">
    <text evidence="1">The sequence shown here is derived from an EMBL/GenBank/DDBJ whole genome shotgun (WGS) entry which is preliminary data.</text>
</comment>
<dbReference type="RefSeq" id="WP_032576304.1">
    <property type="nucleotide sequence ID" value="NZ_JGCY01000196.1"/>
</dbReference>
<dbReference type="InterPro" id="IPR029044">
    <property type="entry name" value="Nucleotide-diphossugar_trans"/>
</dbReference>
<name>A0A015TZC0_BACFG</name>
<dbReference type="PANTHER" id="PTHR42866:SF1">
    <property type="entry name" value="SPORE COAT POLYSACCHARIDE BIOSYNTHESIS PROTEIN SPSF"/>
    <property type="match status" value="1"/>
</dbReference>
<proteinExistence type="predicted"/>
<dbReference type="Pfam" id="PF02348">
    <property type="entry name" value="CTP_transf_3"/>
    <property type="match status" value="1"/>
</dbReference>
<dbReference type="EMBL" id="JGCY01000196">
    <property type="protein sequence ID" value="EXY76281.1"/>
    <property type="molecule type" value="Genomic_DNA"/>
</dbReference>
<dbReference type="InterPro" id="IPR003329">
    <property type="entry name" value="Cytidylyl_trans"/>
</dbReference>
<sequence>MKILAITQARYGSTRLPAKILKEVNGQTLLEIHLRRILQSKTVSKLKIATTDEEGSKYIVEIADKVGVEYFKGSVEDVLSRFYGTAETEKPDYVIRLTSDCPLIDPNVIDTVVTFALEHPEYDYVHTDAKSFPDGIDTEVVKFSAIEKAYKEADLKSEREHVTPYVWKNGTANGGNIFKTYNYPNPAGDFNADDYRITIDEPEDFEVIKTLIEHLGIDKDWKDYIDYLLEHKEVYAINSKFSNNEGYAKSLANDSVINK</sequence>
<protein>
    <submittedName>
        <fullName evidence="1">Cytidylyltransferase family protein</fullName>
    </submittedName>
</protein>
<reference evidence="1 2" key="1">
    <citation type="submission" date="2014-02" db="EMBL/GenBank/DDBJ databases">
        <authorList>
            <person name="Sears C."/>
            <person name="Carroll K."/>
            <person name="Sack B.R."/>
            <person name="Qadri F."/>
            <person name="Myers L.L."/>
            <person name="Chung G.-T."/>
            <person name="Escheverria P."/>
            <person name="Fraser C.M."/>
            <person name="Sadzewicz L."/>
            <person name="Shefchek K.A."/>
            <person name="Tallon L."/>
            <person name="Das S.P."/>
            <person name="Daugherty S."/>
            <person name="Mongodin E.F."/>
        </authorList>
    </citation>
    <scope>NUCLEOTIDE SEQUENCE [LARGE SCALE GENOMIC DNA]</scope>
    <source>
        <strain evidence="2">3988T(B)14</strain>
    </source>
</reference>
<dbReference type="GO" id="GO:0016779">
    <property type="term" value="F:nucleotidyltransferase activity"/>
    <property type="evidence" value="ECO:0007669"/>
    <property type="project" value="UniProtKB-KW"/>
</dbReference>
<keyword evidence="1" id="KW-0808">Transferase</keyword>
<keyword evidence="1" id="KW-0548">Nucleotidyltransferase</keyword>
<dbReference type="SUPFAM" id="SSF53448">
    <property type="entry name" value="Nucleotide-diphospho-sugar transferases"/>
    <property type="match status" value="1"/>
</dbReference>
<dbReference type="Proteomes" id="UP000020529">
    <property type="component" value="Unassembled WGS sequence"/>
</dbReference>
<dbReference type="Gene3D" id="3.90.550.10">
    <property type="entry name" value="Spore Coat Polysaccharide Biosynthesis Protein SpsA, Chain A"/>
    <property type="match status" value="1"/>
</dbReference>